<gene>
    <name evidence="11" type="ORF">B4099_1943</name>
</gene>
<dbReference type="GO" id="GO:0004124">
    <property type="term" value="F:cysteine synthase activity"/>
    <property type="evidence" value="ECO:0007669"/>
    <property type="project" value="UniProtKB-EC"/>
</dbReference>
<evidence type="ECO:0000256" key="4">
    <source>
        <dbReference type="ARBA" id="ARBA00012681"/>
    </source>
</evidence>
<sequence length="345" mass="37637">MQKKDLKGRKNKMSEAVIKRNIKKSITELVGRTPLLEITNYEREKQLEAEIVCKLEYLNPANSIKDRIAKAMIEDAEKRGLLKKGATILETTSGNTGIGLAAIAASKGYKLRIYMQDGVSEERTKVVKAYGTEVIPFSEVPEVAETIEQTEGDFVEVTKVFQKVVVDQEENAVFLNQLENEANPKIHWETTGPEIWEDTGGDIDILVAAIGTGGTISGTGAYLKSKNPHVKIVGVEPGVASIATLENPDIAEITGVHRFSDAEEKRVPANVHMETIDEIIEVETSEAYEAARSAAKSDGILVGTSSGAAIWAATQLAKRPENKGKRIVAILPDTGLRYLSTDLFE</sequence>
<dbReference type="CDD" id="cd01561">
    <property type="entry name" value="CBS_like"/>
    <property type="match status" value="1"/>
</dbReference>
<dbReference type="PROSITE" id="PS00901">
    <property type="entry name" value="CYS_SYNTHASE"/>
    <property type="match status" value="1"/>
</dbReference>
<dbReference type="Proteomes" id="UP000075304">
    <property type="component" value="Unassembled WGS sequence"/>
</dbReference>
<evidence type="ECO:0000256" key="9">
    <source>
        <dbReference type="ARBA" id="ARBA00047931"/>
    </source>
</evidence>
<evidence type="ECO:0000256" key="1">
    <source>
        <dbReference type="ARBA" id="ARBA00001933"/>
    </source>
</evidence>
<dbReference type="EMBL" id="LQYI01000130">
    <property type="protein sequence ID" value="KYC62216.1"/>
    <property type="molecule type" value="Genomic_DNA"/>
</dbReference>
<keyword evidence="8" id="KW-0198">Cysteine biosynthesis</keyword>
<dbReference type="InterPro" id="IPR050214">
    <property type="entry name" value="Cys_Synth/Cystath_Beta-Synth"/>
</dbReference>
<comment type="cofactor">
    <cofactor evidence="1">
        <name>pyridoxal 5'-phosphate</name>
        <dbReference type="ChEBI" id="CHEBI:597326"/>
    </cofactor>
</comment>
<dbReference type="Gene3D" id="3.40.50.1100">
    <property type="match status" value="2"/>
</dbReference>
<keyword evidence="7" id="KW-0663">Pyridoxal phosphate</keyword>
<dbReference type="InterPro" id="IPR036052">
    <property type="entry name" value="TrpB-like_PALP_sf"/>
</dbReference>
<dbReference type="PANTHER" id="PTHR10314">
    <property type="entry name" value="CYSTATHIONINE BETA-SYNTHASE"/>
    <property type="match status" value="1"/>
</dbReference>
<evidence type="ECO:0000313" key="11">
    <source>
        <dbReference type="EMBL" id="KYC62216.1"/>
    </source>
</evidence>
<dbReference type="InterPro" id="IPR001926">
    <property type="entry name" value="TrpB-like_PALP"/>
</dbReference>
<evidence type="ECO:0000256" key="8">
    <source>
        <dbReference type="ARBA" id="ARBA00023192"/>
    </source>
</evidence>
<keyword evidence="6 11" id="KW-0808">Transferase</keyword>
<dbReference type="EC" id="2.5.1.47" evidence="4"/>
<evidence type="ECO:0000256" key="6">
    <source>
        <dbReference type="ARBA" id="ARBA00022679"/>
    </source>
</evidence>
<reference evidence="11 12" key="1">
    <citation type="submission" date="2016-01" db="EMBL/GenBank/DDBJ databases">
        <title>Genome Sequences of Twelve Sporeforming Bacillus Species Isolated from Foods.</title>
        <authorList>
            <person name="Berendsen E.M."/>
            <person name="Wells-Bennik M.H."/>
            <person name="Krawcyk A.O."/>
            <person name="De Jong A."/>
            <person name="Holsappel S."/>
            <person name="Eijlander R.T."/>
            <person name="Kuipers O.P."/>
        </authorList>
    </citation>
    <scope>NUCLEOTIDE SEQUENCE [LARGE SCALE GENOMIC DNA]</scope>
    <source>
        <strain evidence="11 12">B4099</strain>
    </source>
</reference>
<dbReference type="AlphaFoldDB" id="A0A150JYC2"/>
<dbReference type="PATRIC" id="fig|1398.25.peg.1089"/>
<evidence type="ECO:0000256" key="7">
    <source>
        <dbReference type="ARBA" id="ARBA00022898"/>
    </source>
</evidence>
<evidence type="ECO:0000256" key="3">
    <source>
        <dbReference type="ARBA" id="ARBA00007103"/>
    </source>
</evidence>
<comment type="catalytic activity">
    <reaction evidence="9">
        <text>O-acetyl-L-serine + hydrogen sulfide = L-cysteine + acetate</text>
        <dbReference type="Rhea" id="RHEA:14829"/>
        <dbReference type="ChEBI" id="CHEBI:29919"/>
        <dbReference type="ChEBI" id="CHEBI:30089"/>
        <dbReference type="ChEBI" id="CHEBI:35235"/>
        <dbReference type="ChEBI" id="CHEBI:58340"/>
        <dbReference type="EC" id="2.5.1.47"/>
    </reaction>
</comment>
<dbReference type="InterPro" id="IPR001216">
    <property type="entry name" value="P-phosphate_BS"/>
</dbReference>
<dbReference type="SUPFAM" id="SSF53686">
    <property type="entry name" value="Tryptophan synthase beta subunit-like PLP-dependent enzymes"/>
    <property type="match status" value="1"/>
</dbReference>
<feature type="domain" description="Tryptophan synthase beta chain-like PALP" evidence="10">
    <location>
        <begin position="26"/>
        <end position="333"/>
    </location>
</feature>
<dbReference type="Pfam" id="PF00291">
    <property type="entry name" value="PALP"/>
    <property type="match status" value="1"/>
</dbReference>
<comment type="pathway">
    <text evidence="2">Amino-acid biosynthesis; L-cysteine biosynthesis; L-cysteine from L-serine: step 2/2.</text>
</comment>
<protein>
    <recommendedName>
        <fullName evidence="4">cysteine synthase</fullName>
        <ecNumber evidence="4">2.5.1.47</ecNumber>
    </recommendedName>
</protein>
<dbReference type="FunFam" id="3.40.50.1100:FF:000006">
    <property type="entry name" value="Cysteine synthase"/>
    <property type="match status" value="1"/>
</dbReference>
<evidence type="ECO:0000313" key="12">
    <source>
        <dbReference type="Proteomes" id="UP000075304"/>
    </source>
</evidence>
<evidence type="ECO:0000256" key="2">
    <source>
        <dbReference type="ARBA" id="ARBA00004962"/>
    </source>
</evidence>
<comment type="similarity">
    <text evidence="3">Belongs to the cysteine synthase/cystathionine beta-synthase family.</text>
</comment>
<accession>A0A150JYC2</accession>
<evidence type="ECO:0000259" key="10">
    <source>
        <dbReference type="Pfam" id="PF00291"/>
    </source>
</evidence>
<proteinExistence type="inferred from homology"/>
<dbReference type="GO" id="GO:0006535">
    <property type="term" value="P:cysteine biosynthetic process from serine"/>
    <property type="evidence" value="ECO:0007669"/>
    <property type="project" value="InterPro"/>
</dbReference>
<keyword evidence="5" id="KW-0028">Amino-acid biosynthesis</keyword>
<comment type="caution">
    <text evidence="11">The sequence shown here is derived from an EMBL/GenBank/DDBJ whole genome shotgun (WGS) entry which is preliminary data.</text>
</comment>
<name>A0A150JYC2_HEYCO</name>
<organism evidence="11 12">
    <name type="scientific">Heyndrickxia coagulans</name>
    <name type="common">Weizmannia coagulans</name>
    <dbReference type="NCBI Taxonomy" id="1398"/>
    <lineage>
        <taxon>Bacteria</taxon>
        <taxon>Bacillati</taxon>
        <taxon>Bacillota</taxon>
        <taxon>Bacilli</taxon>
        <taxon>Bacillales</taxon>
        <taxon>Bacillaceae</taxon>
        <taxon>Heyndrickxia</taxon>
    </lineage>
</organism>
<evidence type="ECO:0000256" key="5">
    <source>
        <dbReference type="ARBA" id="ARBA00022605"/>
    </source>
</evidence>